<feature type="non-terminal residue" evidence="1">
    <location>
        <position position="1"/>
    </location>
</feature>
<evidence type="ECO:0000313" key="2">
    <source>
        <dbReference type="Proteomes" id="UP000265520"/>
    </source>
</evidence>
<comment type="caution">
    <text evidence="1">The sequence shown here is derived from an EMBL/GenBank/DDBJ whole genome shotgun (WGS) entry which is preliminary data.</text>
</comment>
<dbReference type="AlphaFoldDB" id="A0A392V6Z2"/>
<proteinExistence type="predicted"/>
<dbReference type="EMBL" id="LXQA011062284">
    <property type="protein sequence ID" value="MCI83232.1"/>
    <property type="molecule type" value="Genomic_DNA"/>
</dbReference>
<organism evidence="1 2">
    <name type="scientific">Trifolium medium</name>
    <dbReference type="NCBI Taxonomy" id="97028"/>
    <lineage>
        <taxon>Eukaryota</taxon>
        <taxon>Viridiplantae</taxon>
        <taxon>Streptophyta</taxon>
        <taxon>Embryophyta</taxon>
        <taxon>Tracheophyta</taxon>
        <taxon>Spermatophyta</taxon>
        <taxon>Magnoliopsida</taxon>
        <taxon>eudicotyledons</taxon>
        <taxon>Gunneridae</taxon>
        <taxon>Pentapetalae</taxon>
        <taxon>rosids</taxon>
        <taxon>fabids</taxon>
        <taxon>Fabales</taxon>
        <taxon>Fabaceae</taxon>
        <taxon>Papilionoideae</taxon>
        <taxon>50 kb inversion clade</taxon>
        <taxon>NPAAA clade</taxon>
        <taxon>Hologalegina</taxon>
        <taxon>IRL clade</taxon>
        <taxon>Trifolieae</taxon>
        <taxon>Trifolium</taxon>
    </lineage>
</organism>
<dbReference type="Proteomes" id="UP000265520">
    <property type="component" value="Unassembled WGS sequence"/>
</dbReference>
<name>A0A392V6Z2_9FABA</name>
<protein>
    <submittedName>
        <fullName evidence="1">Uncharacterized protein</fullName>
    </submittedName>
</protein>
<reference evidence="1 2" key="1">
    <citation type="journal article" date="2018" name="Front. Plant Sci.">
        <title>Red Clover (Trifolium pratense) and Zigzag Clover (T. medium) - A Picture of Genomic Similarities and Differences.</title>
        <authorList>
            <person name="Dluhosova J."/>
            <person name="Istvanek J."/>
            <person name="Nedelnik J."/>
            <person name="Repkova J."/>
        </authorList>
    </citation>
    <scope>NUCLEOTIDE SEQUENCE [LARGE SCALE GENOMIC DNA]</scope>
    <source>
        <strain evidence="2">cv. 10/8</strain>
        <tissue evidence="1">Leaf</tissue>
    </source>
</reference>
<evidence type="ECO:0000313" key="1">
    <source>
        <dbReference type="EMBL" id="MCI83232.1"/>
    </source>
</evidence>
<keyword evidence="2" id="KW-1185">Reference proteome</keyword>
<sequence>VESLGSNPETQRERRTTSIRWLVVLPQRNSLCPKLSSDGEKRRYAVRPVYWGPVMLKFGSSTINAYIEQL</sequence>
<accession>A0A392V6Z2</accession>